<evidence type="ECO:0000256" key="3">
    <source>
        <dbReference type="ARBA" id="ARBA00023295"/>
    </source>
</evidence>
<dbReference type="PANTHER" id="PTHR10963:SF22">
    <property type="entry name" value="GLYCOSIDASE CRH2-RELATED"/>
    <property type="match status" value="1"/>
</dbReference>
<keyword evidence="2 5" id="KW-0378">Hydrolase</keyword>
<protein>
    <submittedName>
        <fullName evidence="5">Glycoside hydrolase family 16 protein</fullName>
    </submittedName>
</protein>
<dbReference type="GO" id="GO:0009277">
    <property type="term" value="C:fungal-type cell wall"/>
    <property type="evidence" value="ECO:0007669"/>
    <property type="project" value="TreeGrafter"/>
</dbReference>
<dbReference type="InterPro" id="IPR050546">
    <property type="entry name" value="Glycosyl_Hydrlase_16"/>
</dbReference>
<organism evidence="5 6">
    <name type="scientific">Cylindrobasidium torrendii FP15055 ss-10</name>
    <dbReference type="NCBI Taxonomy" id="1314674"/>
    <lineage>
        <taxon>Eukaryota</taxon>
        <taxon>Fungi</taxon>
        <taxon>Dikarya</taxon>
        <taxon>Basidiomycota</taxon>
        <taxon>Agaricomycotina</taxon>
        <taxon>Agaricomycetes</taxon>
        <taxon>Agaricomycetidae</taxon>
        <taxon>Agaricales</taxon>
        <taxon>Marasmiineae</taxon>
        <taxon>Physalacriaceae</taxon>
        <taxon>Cylindrobasidium</taxon>
    </lineage>
</organism>
<feature type="non-terminal residue" evidence="5">
    <location>
        <position position="1"/>
    </location>
</feature>
<dbReference type="GO" id="GO:0016757">
    <property type="term" value="F:glycosyltransferase activity"/>
    <property type="evidence" value="ECO:0007669"/>
    <property type="project" value="TreeGrafter"/>
</dbReference>
<reference evidence="5 6" key="1">
    <citation type="journal article" date="2015" name="Fungal Genet. Biol.">
        <title>Evolution of novel wood decay mechanisms in Agaricales revealed by the genome sequences of Fistulina hepatica and Cylindrobasidium torrendii.</title>
        <authorList>
            <person name="Floudas D."/>
            <person name="Held B.W."/>
            <person name="Riley R."/>
            <person name="Nagy L.G."/>
            <person name="Koehler G."/>
            <person name="Ransdell A.S."/>
            <person name="Younus H."/>
            <person name="Chow J."/>
            <person name="Chiniquy J."/>
            <person name="Lipzen A."/>
            <person name="Tritt A."/>
            <person name="Sun H."/>
            <person name="Haridas S."/>
            <person name="LaButti K."/>
            <person name="Ohm R.A."/>
            <person name="Kues U."/>
            <person name="Blanchette R.A."/>
            <person name="Grigoriev I.V."/>
            <person name="Minto R.E."/>
            <person name="Hibbett D.S."/>
        </authorList>
    </citation>
    <scope>NUCLEOTIDE SEQUENCE [LARGE SCALE GENOMIC DNA]</scope>
    <source>
        <strain evidence="5 6">FP15055 ss-10</strain>
    </source>
</reference>
<evidence type="ECO:0000313" key="6">
    <source>
        <dbReference type="Proteomes" id="UP000054007"/>
    </source>
</evidence>
<dbReference type="GO" id="GO:0031505">
    <property type="term" value="P:fungal-type cell wall organization"/>
    <property type="evidence" value="ECO:0007669"/>
    <property type="project" value="TreeGrafter"/>
</dbReference>
<dbReference type="Pfam" id="PF00722">
    <property type="entry name" value="Glyco_hydro_16"/>
    <property type="match status" value="1"/>
</dbReference>
<name>A0A0D7BR47_9AGAR</name>
<keyword evidence="6" id="KW-1185">Reference proteome</keyword>
<dbReference type="Proteomes" id="UP000054007">
    <property type="component" value="Unassembled WGS sequence"/>
</dbReference>
<dbReference type="STRING" id="1314674.A0A0D7BR47"/>
<dbReference type="GO" id="GO:0004553">
    <property type="term" value="F:hydrolase activity, hydrolyzing O-glycosyl compounds"/>
    <property type="evidence" value="ECO:0007669"/>
    <property type="project" value="InterPro"/>
</dbReference>
<gene>
    <name evidence="5" type="ORF">CYLTODRAFT_342891</name>
</gene>
<sequence length="342" mass="36596">NATSSCPSSAPCCSEFGYCGEETFCLGGCNPLHSYKVDSCNALPLCVDATYSFANDDRVLNNATYWDGNATAYDWVVDKGAIFNTNSSGGELALVLTEANGGTRISSTRYVHYGSITATLKTGRWGGVVTAFITMSDIKDEIDWEFPGAATTEGQTNYFWQGVIPTGENHGTTVKDLSDTYSNYHDYTIDWQPDALTWSIDGNVVRTLKQSDTVDSNGVANYPSTPSRVQLSIWPAGTNASAQGTIDWAGGEINWSDPDYTSAGHFYALVKEVSIKCADPEKAGADITSYVYNANITTNTPGISFSNESTINGASAIAEEKPVLHGMLAVGLVVAAFVVQFV</sequence>
<dbReference type="AlphaFoldDB" id="A0A0D7BR47"/>
<dbReference type="PROSITE" id="PS51762">
    <property type="entry name" value="GH16_2"/>
    <property type="match status" value="1"/>
</dbReference>
<dbReference type="InterPro" id="IPR000757">
    <property type="entry name" value="Beta-glucanase-like"/>
</dbReference>
<dbReference type="PANTHER" id="PTHR10963">
    <property type="entry name" value="GLYCOSYL HYDROLASE-RELATED"/>
    <property type="match status" value="1"/>
</dbReference>
<feature type="domain" description="GH16" evidence="4">
    <location>
        <begin position="38"/>
        <end position="257"/>
    </location>
</feature>
<evidence type="ECO:0000259" key="4">
    <source>
        <dbReference type="PROSITE" id="PS51762"/>
    </source>
</evidence>
<dbReference type="OrthoDB" id="4781at2759"/>
<evidence type="ECO:0000256" key="2">
    <source>
        <dbReference type="ARBA" id="ARBA00022801"/>
    </source>
</evidence>
<dbReference type="InterPro" id="IPR013320">
    <property type="entry name" value="ConA-like_dom_sf"/>
</dbReference>
<accession>A0A0D7BR47</accession>
<dbReference type="Gene3D" id="2.60.120.200">
    <property type="match status" value="1"/>
</dbReference>
<keyword evidence="1" id="KW-0732">Signal</keyword>
<dbReference type="SUPFAM" id="SSF49899">
    <property type="entry name" value="Concanavalin A-like lectins/glucanases"/>
    <property type="match status" value="1"/>
</dbReference>
<dbReference type="EMBL" id="KN880438">
    <property type="protein sequence ID" value="KIY73018.1"/>
    <property type="molecule type" value="Genomic_DNA"/>
</dbReference>
<proteinExistence type="predicted"/>
<dbReference type="GO" id="GO:0005975">
    <property type="term" value="P:carbohydrate metabolic process"/>
    <property type="evidence" value="ECO:0007669"/>
    <property type="project" value="InterPro"/>
</dbReference>
<evidence type="ECO:0000313" key="5">
    <source>
        <dbReference type="EMBL" id="KIY73018.1"/>
    </source>
</evidence>
<evidence type="ECO:0000256" key="1">
    <source>
        <dbReference type="ARBA" id="ARBA00022729"/>
    </source>
</evidence>
<keyword evidence="3" id="KW-0326">Glycosidase</keyword>